<comment type="caution">
    <text evidence="2">The sequence shown here is derived from an EMBL/GenBank/DDBJ whole genome shotgun (WGS) entry which is preliminary data.</text>
</comment>
<gene>
    <name evidence="2" type="ORF">RM706_08575</name>
</gene>
<keyword evidence="1" id="KW-1133">Transmembrane helix</keyword>
<evidence type="ECO:0000256" key="1">
    <source>
        <dbReference type="SAM" id="Phobius"/>
    </source>
</evidence>
<name>A0ABU3ADW2_9FLAO</name>
<protein>
    <recommendedName>
        <fullName evidence="4">MerC mercury resistance protein</fullName>
    </recommendedName>
</protein>
<dbReference type="Proteomes" id="UP001255246">
    <property type="component" value="Unassembled WGS sequence"/>
</dbReference>
<feature type="transmembrane region" description="Helical" evidence="1">
    <location>
        <begin position="91"/>
        <end position="111"/>
    </location>
</feature>
<feature type="transmembrane region" description="Helical" evidence="1">
    <location>
        <begin position="64"/>
        <end position="85"/>
    </location>
</feature>
<accession>A0ABU3ADW2</accession>
<keyword evidence="3" id="KW-1185">Reference proteome</keyword>
<evidence type="ECO:0000313" key="3">
    <source>
        <dbReference type="Proteomes" id="UP001255246"/>
    </source>
</evidence>
<keyword evidence="1" id="KW-0812">Transmembrane</keyword>
<feature type="transmembrane region" description="Helical" evidence="1">
    <location>
        <begin position="36"/>
        <end position="57"/>
    </location>
</feature>
<sequence length="121" mass="13556">MDLSRKTKNGILIALNFTALVIQLVKWHVLKMDPNISIKTWIFLVPLILLINIISLSNKKSAELIHASLFLATGAIIAFTLVPIFKGQDSVVLIEYLWLILALAGAVLHYSKSKNDIYQNK</sequence>
<keyword evidence="1" id="KW-0472">Membrane</keyword>
<organism evidence="2 3">
    <name type="scientific">Croceitalea rosinachiae</name>
    <dbReference type="NCBI Taxonomy" id="3075596"/>
    <lineage>
        <taxon>Bacteria</taxon>
        <taxon>Pseudomonadati</taxon>
        <taxon>Bacteroidota</taxon>
        <taxon>Flavobacteriia</taxon>
        <taxon>Flavobacteriales</taxon>
        <taxon>Flavobacteriaceae</taxon>
        <taxon>Croceitalea</taxon>
    </lineage>
</organism>
<feature type="transmembrane region" description="Helical" evidence="1">
    <location>
        <begin position="12"/>
        <end position="30"/>
    </location>
</feature>
<reference evidence="2 3" key="1">
    <citation type="submission" date="2023-09" db="EMBL/GenBank/DDBJ databases">
        <authorList>
            <person name="Rey-Velasco X."/>
        </authorList>
    </citation>
    <scope>NUCLEOTIDE SEQUENCE [LARGE SCALE GENOMIC DNA]</scope>
    <source>
        <strain evidence="2 3">F388</strain>
    </source>
</reference>
<proteinExistence type="predicted"/>
<evidence type="ECO:0000313" key="2">
    <source>
        <dbReference type="EMBL" id="MDT0607081.1"/>
    </source>
</evidence>
<dbReference type="RefSeq" id="WP_311350643.1">
    <property type="nucleotide sequence ID" value="NZ_JAVRHR010000002.1"/>
</dbReference>
<evidence type="ECO:0008006" key="4">
    <source>
        <dbReference type="Google" id="ProtNLM"/>
    </source>
</evidence>
<dbReference type="EMBL" id="JAVRHR010000002">
    <property type="protein sequence ID" value="MDT0607081.1"/>
    <property type="molecule type" value="Genomic_DNA"/>
</dbReference>